<dbReference type="AlphaFoldDB" id="A0A849KYU0"/>
<dbReference type="GO" id="GO:0016740">
    <property type="term" value="F:transferase activity"/>
    <property type="evidence" value="ECO:0007669"/>
    <property type="project" value="UniProtKB-KW"/>
</dbReference>
<proteinExistence type="predicted"/>
<organism evidence="1 2">
    <name type="scientific">Halovulum dunhuangense</name>
    <dbReference type="NCBI Taxonomy" id="1505036"/>
    <lineage>
        <taxon>Bacteria</taxon>
        <taxon>Pseudomonadati</taxon>
        <taxon>Pseudomonadota</taxon>
        <taxon>Alphaproteobacteria</taxon>
        <taxon>Rhodobacterales</taxon>
        <taxon>Paracoccaceae</taxon>
        <taxon>Halovulum</taxon>
    </lineage>
</organism>
<evidence type="ECO:0000313" key="2">
    <source>
        <dbReference type="Proteomes" id="UP000572377"/>
    </source>
</evidence>
<comment type="caution">
    <text evidence="1">The sequence shown here is derived from an EMBL/GenBank/DDBJ whole genome shotgun (WGS) entry which is preliminary data.</text>
</comment>
<dbReference type="Proteomes" id="UP000572377">
    <property type="component" value="Unassembled WGS sequence"/>
</dbReference>
<keyword evidence="1" id="KW-0808">Transferase</keyword>
<sequence length="232" mass="24928">MIESAVTIIGSGPSLRDQRIEALGPEPAVCLNGAISLRDRLAGPVMLAVEDERFVWAHLDMMRDCLNQDDICLFSTSVLRALCEQDISWLSQRRVVHVDNLRKPYRQPRRSIADIAKNAFILSDGQAALSRSPGMGVVPAGSVAVTALQFAMASARRIGVAGVDLRNADAPRFYEKPGATAWSGIADAADRVTAHFALAATVVEIECYSPVSALIDAGIPYVARLERGAPPC</sequence>
<reference evidence="1 2" key="1">
    <citation type="submission" date="2020-05" db="EMBL/GenBank/DDBJ databases">
        <title>Gimesia benthica sp. nov., a novel planctomycete isolated from a deep-sea water sample of the Northwest Indian Ocean.</title>
        <authorList>
            <person name="Wang J."/>
            <person name="Ruan C."/>
            <person name="Song L."/>
            <person name="Zhu Y."/>
            <person name="Li A."/>
            <person name="Zheng X."/>
            <person name="Wang L."/>
            <person name="Lu Z."/>
            <person name="Huang Y."/>
            <person name="Du W."/>
            <person name="Zhou Y."/>
            <person name="Huang L."/>
            <person name="Dai X."/>
        </authorList>
    </citation>
    <scope>NUCLEOTIDE SEQUENCE [LARGE SCALE GENOMIC DNA]</scope>
    <source>
        <strain evidence="1 2">YYQ-30</strain>
    </source>
</reference>
<dbReference type="EMBL" id="JABFBC010000001">
    <property type="protein sequence ID" value="NNU78942.1"/>
    <property type="molecule type" value="Genomic_DNA"/>
</dbReference>
<accession>A0A849KYU0</accession>
<dbReference type="RefSeq" id="WP_171321500.1">
    <property type="nucleotide sequence ID" value="NZ_JABFBC010000001.1"/>
</dbReference>
<evidence type="ECO:0000313" key="1">
    <source>
        <dbReference type="EMBL" id="NNU78942.1"/>
    </source>
</evidence>
<gene>
    <name evidence="1" type="ORF">HMH01_00695</name>
</gene>
<protein>
    <submittedName>
        <fullName evidence="1">Glycosyl transferase</fullName>
    </submittedName>
</protein>
<keyword evidence="2" id="KW-1185">Reference proteome</keyword>
<name>A0A849KYU0_9RHOB</name>